<dbReference type="EMBL" id="JBHUOF010000021">
    <property type="protein sequence ID" value="MFD2801135.1"/>
    <property type="molecule type" value="Genomic_DNA"/>
</dbReference>
<evidence type="ECO:0000313" key="2">
    <source>
        <dbReference type="Proteomes" id="UP001597478"/>
    </source>
</evidence>
<evidence type="ECO:0000313" key="1">
    <source>
        <dbReference type="EMBL" id="MFD2801135.1"/>
    </source>
</evidence>
<proteinExistence type="predicted"/>
<sequence>MVQSSALVPRNGAVGGELLGLLSVEGIDVRALSVTGTPGPR</sequence>
<dbReference type="RefSeq" id="WP_377391257.1">
    <property type="nucleotide sequence ID" value="NZ_JBHSAN010000024.1"/>
</dbReference>
<keyword evidence="2" id="KW-1185">Reference proteome</keyword>
<reference evidence="2" key="1">
    <citation type="journal article" date="2019" name="Int. J. Syst. Evol. Microbiol.">
        <title>The Global Catalogue of Microorganisms (GCM) 10K type strain sequencing project: providing services to taxonomists for standard genome sequencing and annotation.</title>
        <authorList>
            <consortium name="The Broad Institute Genomics Platform"/>
            <consortium name="The Broad Institute Genome Sequencing Center for Infectious Disease"/>
            <person name="Wu L."/>
            <person name="Ma J."/>
        </authorList>
    </citation>
    <scope>NUCLEOTIDE SEQUENCE [LARGE SCALE GENOMIC DNA]</scope>
    <source>
        <strain evidence="2">IBRC-M 10906</strain>
    </source>
</reference>
<protein>
    <submittedName>
        <fullName evidence="1">Uncharacterized protein</fullName>
    </submittedName>
</protein>
<organism evidence="1 2">
    <name type="scientific">Prauserella oleivorans</name>
    <dbReference type="NCBI Taxonomy" id="1478153"/>
    <lineage>
        <taxon>Bacteria</taxon>
        <taxon>Bacillati</taxon>
        <taxon>Actinomycetota</taxon>
        <taxon>Actinomycetes</taxon>
        <taxon>Pseudonocardiales</taxon>
        <taxon>Pseudonocardiaceae</taxon>
        <taxon>Prauserella</taxon>
    </lineage>
</organism>
<comment type="caution">
    <text evidence="1">The sequence shown here is derived from an EMBL/GenBank/DDBJ whole genome shotgun (WGS) entry which is preliminary data.</text>
</comment>
<name>A0ABW5WC72_9PSEU</name>
<gene>
    <name evidence="1" type="ORF">ACFS2C_17215</name>
</gene>
<dbReference type="Proteomes" id="UP001597478">
    <property type="component" value="Unassembled WGS sequence"/>
</dbReference>
<accession>A0ABW5WC72</accession>